<reference evidence="1 2" key="1">
    <citation type="submission" date="2012-11" db="EMBL/GenBank/DDBJ databases">
        <title>Whole genome sequence of Gluconacetobacter europaeus NBRC3261.</title>
        <authorList>
            <person name="Azuma Y."/>
            <person name="Higashiura N."/>
            <person name="Hirakawa H."/>
            <person name="Matsushita K."/>
        </authorList>
    </citation>
    <scope>NUCLEOTIDE SEQUENCE [LARGE SCALE GENOMIC DNA]</scope>
    <source>
        <strain evidence="1 2">NBRC 3261</strain>
    </source>
</reference>
<dbReference type="AlphaFoldDB" id="A0A0D6Q385"/>
<comment type="caution">
    <text evidence="1">The sequence shown here is derived from an EMBL/GenBank/DDBJ whole genome shotgun (WGS) entry which is preliminary data.</text>
</comment>
<evidence type="ECO:0000313" key="1">
    <source>
        <dbReference type="EMBL" id="GAN97445.1"/>
    </source>
</evidence>
<proteinExistence type="predicted"/>
<accession>A0A0D6Q385</accession>
<dbReference type="EMBL" id="BANI01000159">
    <property type="protein sequence ID" value="GAN97445.1"/>
    <property type="molecule type" value="Genomic_DNA"/>
</dbReference>
<gene>
    <name evidence="1" type="ORF">Geu3261_0183_001</name>
</gene>
<name>A0A0D6Q385_KOMEU</name>
<organism evidence="1 2">
    <name type="scientific">Komagataeibacter europaeus NBRC 3261</name>
    <dbReference type="NCBI Taxonomy" id="1234669"/>
    <lineage>
        <taxon>Bacteria</taxon>
        <taxon>Pseudomonadati</taxon>
        <taxon>Pseudomonadota</taxon>
        <taxon>Alphaproteobacteria</taxon>
        <taxon>Acetobacterales</taxon>
        <taxon>Acetobacteraceae</taxon>
        <taxon>Komagataeibacter</taxon>
    </lineage>
</organism>
<evidence type="ECO:0000313" key="2">
    <source>
        <dbReference type="Proteomes" id="UP000032675"/>
    </source>
</evidence>
<sequence length="175" mass="19939">MGDNCELGNTLVKRGYNGSSLFRFIYNPPESFLHSLENDFNGMFSLENLTPLPWGMVSDSAYNMHFHTQILKHAEDGTFILNKDDEETREIYLDELNKYKYLKKKFMERARSGSAIYIIKCNAGIKSEILDRIENELKRIAEGAPFILLEVRQSGDSIPSDRIDAEISQKGCTSG</sequence>
<protein>
    <submittedName>
        <fullName evidence="1">Uncharacterized protein</fullName>
    </submittedName>
</protein>
<dbReference type="Proteomes" id="UP000032675">
    <property type="component" value="Unassembled WGS sequence"/>
</dbReference>